<dbReference type="InterPro" id="IPR022198">
    <property type="entry name" value="DUF3723"/>
</dbReference>
<dbReference type="PRINTS" id="PR01217">
    <property type="entry name" value="PRICHEXTENSN"/>
</dbReference>
<feature type="compositionally biased region" description="Low complexity" evidence="1">
    <location>
        <begin position="717"/>
        <end position="731"/>
    </location>
</feature>
<comment type="caution">
    <text evidence="2">The sequence shown here is derived from an EMBL/GenBank/DDBJ whole genome shotgun (WGS) entry which is preliminary data.</text>
</comment>
<evidence type="ECO:0000256" key="1">
    <source>
        <dbReference type="SAM" id="MobiDB-lite"/>
    </source>
</evidence>
<sequence length="943" mass="107831">MDAEQENQYSESFVEKQSNFRGSAKIHLRHLNYDSDTSFLDPKNVARLVQIFELEGCLRLDLEHHIPAVIGNDVLQHSLNASGVNRNDLFTPGIPPTLDFPAQVALTCLHGKHLIAAAQEFVEPLDKWWTVDLYSDGLSLPLQRDLREDYANSRNFCDGDIYRQIRYCQSNQDAIGEGRWFARLSEGKRNDVKRLLNRNNLKSLKEALDKLLPYIGFWPAMRIGIFHRILGLKCQEEVVHYLNHIRLFWNTIIEENQNLRPLLDFRSIQLLQTRNPWASTVDNEFIVDLMHRQILFPMITDEFRRARILNRLQESECMVPSLHTWFEDTKWLEPCAKILRDLLPPGCRRSTRRALTGCYSHSGQDNGIVRIQSNIGLINREGSQQEAVESGYRQLWLFAWRHFPDLSSMLPLKDVGKPKPRAISSNDRCWQKLAELARSLGFQSDQIDYLNQNSDHRMAIEFLQQARPKEFYYFPDQLLTHQALAICRLLSSIDRPARNIPVDVPITAHPRLPVELRRGRPHEYSFKDSKPRFFLPDIYATKSRVLSHFSVNQDIFQAFFGHRSPLEALDGTPAVGPQSPPIRPAGSSSQPAPPTQEQRQPPPSDRPEPSSFEPTGSDSGAAPPIEPPNRQPPSNAPQSPRIESAGSSSQPAPPTQEQRQPPPSDRPEPSSFEPTGSDSGAAPPIEPPNRQPPLNAPQSPRIEPAGSSSQPVPPTEPQHQQPPSSGPQSHPVETPAINPQPTGPAEPPPQEERPDSVWYKIRRPTMIQQTLPIPARGINVSLDLFDLEQSTLYNEWRTRCERGDIFVVDASDSRWLHWRSGGSSIRGIPEPLLAIADEYYFAIYYGQRIRCIRIERVLQARRRLNCDGVIYIFRHSKDDFFDEQRREEIRNQSFTHITGETTKTRLYQVEQRICTKRAGETLEGRSARRRHIRANTFTFEETL</sequence>
<feature type="compositionally biased region" description="Pro residues" evidence="1">
    <location>
        <begin position="684"/>
        <end position="695"/>
    </location>
</feature>
<feature type="compositionally biased region" description="Pro residues" evidence="1">
    <location>
        <begin position="624"/>
        <end position="635"/>
    </location>
</feature>
<evidence type="ECO:0000313" key="3">
    <source>
        <dbReference type="Proteomes" id="UP001590951"/>
    </source>
</evidence>
<keyword evidence="3" id="KW-1185">Reference proteome</keyword>
<proteinExistence type="predicted"/>
<reference evidence="2 3" key="1">
    <citation type="submission" date="2024-09" db="EMBL/GenBank/DDBJ databases">
        <title>Rethinking Asexuality: The Enigmatic Case of Functional Sexual Genes in Lepraria (Stereocaulaceae).</title>
        <authorList>
            <person name="Doellman M."/>
            <person name="Sun Y."/>
            <person name="Barcenas-Pena A."/>
            <person name="Lumbsch H.T."/>
            <person name="Grewe F."/>
        </authorList>
    </citation>
    <scope>NUCLEOTIDE SEQUENCE [LARGE SCALE GENOMIC DNA]</scope>
    <source>
        <strain evidence="2 3">Grewe 0041</strain>
    </source>
</reference>
<protein>
    <submittedName>
        <fullName evidence="2">Uncharacterized protein</fullName>
    </submittedName>
</protein>
<organism evidence="2 3">
    <name type="scientific">Lepraria finkii</name>
    <dbReference type="NCBI Taxonomy" id="1340010"/>
    <lineage>
        <taxon>Eukaryota</taxon>
        <taxon>Fungi</taxon>
        <taxon>Dikarya</taxon>
        <taxon>Ascomycota</taxon>
        <taxon>Pezizomycotina</taxon>
        <taxon>Lecanoromycetes</taxon>
        <taxon>OSLEUM clade</taxon>
        <taxon>Lecanoromycetidae</taxon>
        <taxon>Lecanorales</taxon>
        <taxon>Lecanorineae</taxon>
        <taxon>Stereocaulaceae</taxon>
        <taxon>Lepraria</taxon>
    </lineage>
</organism>
<feature type="region of interest" description="Disordered" evidence="1">
    <location>
        <begin position="569"/>
        <end position="754"/>
    </location>
</feature>
<gene>
    <name evidence="2" type="ORF">ABVK25_010815</name>
</gene>
<accession>A0ABR4AVN6</accession>
<feature type="compositionally biased region" description="Polar residues" evidence="1">
    <location>
        <begin position="586"/>
        <end position="599"/>
    </location>
</feature>
<dbReference type="EMBL" id="JBHFEH010000075">
    <property type="protein sequence ID" value="KAL2048962.1"/>
    <property type="molecule type" value="Genomic_DNA"/>
</dbReference>
<dbReference type="Proteomes" id="UP001590951">
    <property type="component" value="Unassembled WGS sequence"/>
</dbReference>
<feature type="compositionally biased region" description="Polar residues" evidence="1">
    <location>
        <begin position="645"/>
        <end position="659"/>
    </location>
</feature>
<dbReference type="Pfam" id="PF12520">
    <property type="entry name" value="DUF3723"/>
    <property type="match status" value="1"/>
</dbReference>
<name>A0ABR4AVN6_9LECA</name>
<evidence type="ECO:0000313" key="2">
    <source>
        <dbReference type="EMBL" id="KAL2048962.1"/>
    </source>
</evidence>